<evidence type="ECO:0000259" key="14">
    <source>
        <dbReference type="PROSITE" id="PS50089"/>
    </source>
</evidence>
<evidence type="ECO:0000256" key="8">
    <source>
        <dbReference type="ARBA" id="ARBA00022786"/>
    </source>
</evidence>
<feature type="transmembrane region" description="Helical" evidence="13">
    <location>
        <begin position="117"/>
        <end position="134"/>
    </location>
</feature>
<dbReference type="InterPro" id="IPR001841">
    <property type="entry name" value="Znf_RING"/>
</dbReference>
<feature type="transmembrane region" description="Helical" evidence="13">
    <location>
        <begin position="33"/>
        <end position="52"/>
    </location>
</feature>
<evidence type="ECO:0000313" key="16">
    <source>
        <dbReference type="Proteomes" id="UP000249390"/>
    </source>
</evidence>
<dbReference type="EMBL" id="NQVE01000097">
    <property type="protein sequence ID" value="RAL48599.1"/>
    <property type="molecule type" value="Genomic_DNA"/>
</dbReference>
<accession>A0A328DW43</accession>
<dbReference type="GO" id="GO:0008270">
    <property type="term" value="F:zinc ion binding"/>
    <property type="evidence" value="ECO:0007669"/>
    <property type="project" value="UniProtKB-KW"/>
</dbReference>
<keyword evidence="9" id="KW-0862">Zinc</keyword>
<dbReference type="Pfam" id="PF13639">
    <property type="entry name" value="zf-RING_2"/>
    <property type="match status" value="1"/>
</dbReference>
<dbReference type="SMART" id="SM00184">
    <property type="entry name" value="RING"/>
    <property type="match status" value="1"/>
</dbReference>
<evidence type="ECO:0000256" key="11">
    <source>
        <dbReference type="ARBA" id="ARBA00023136"/>
    </source>
</evidence>
<evidence type="ECO:0000256" key="7">
    <source>
        <dbReference type="ARBA" id="ARBA00022771"/>
    </source>
</evidence>
<dbReference type="GO" id="GO:0016567">
    <property type="term" value="P:protein ubiquitination"/>
    <property type="evidence" value="ECO:0007669"/>
    <property type="project" value="TreeGrafter"/>
</dbReference>
<dbReference type="GO" id="GO:0000325">
    <property type="term" value="C:plant-type vacuole"/>
    <property type="evidence" value="ECO:0007669"/>
    <property type="project" value="TreeGrafter"/>
</dbReference>
<dbReference type="GO" id="GO:0061630">
    <property type="term" value="F:ubiquitin protein ligase activity"/>
    <property type="evidence" value="ECO:0007669"/>
    <property type="project" value="UniProtKB-EC"/>
</dbReference>
<evidence type="ECO:0000256" key="9">
    <source>
        <dbReference type="ARBA" id="ARBA00022833"/>
    </source>
</evidence>
<dbReference type="GO" id="GO:0016020">
    <property type="term" value="C:membrane"/>
    <property type="evidence" value="ECO:0007669"/>
    <property type="project" value="UniProtKB-SubCell"/>
</dbReference>
<evidence type="ECO:0000313" key="15">
    <source>
        <dbReference type="EMBL" id="RAL48599.1"/>
    </source>
</evidence>
<dbReference type="SUPFAM" id="SSF57850">
    <property type="entry name" value="RING/U-box"/>
    <property type="match status" value="1"/>
</dbReference>
<keyword evidence="7 12" id="KW-0863">Zinc-finger</keyword>
<evidence type="ECO:0000256" key="12">
    <source>
        <dbReference type="PROSITE-ProRule" id="PRU00175"/>
    </source>
</evidence>
<keyword evidence="10 13" id="KW-1133">Transmembrane helix</keyword>
<gene>
    <name evidence="15" type="ORF">DM860_000919</name>
</gene>
<dbReference type="EC" id="2.3.2.27" evidence="3"/>
<keyword evidence="8" id="KW-0833">Ubl conjugation pathway</keyword>
<dbReference type="GO" id="GO:0006511">
    <property type="term" value="P:ubiquitin-dependent protein catabolic process"/>
    <property type="evidence" value="ECO:0007669"/>
    <property type="project" value="TreeGrafter"/>
</dbReference>
<keyword evidence="5 13" id="KW-0812">Transmembrane</keyword>
<comment type="caution">
    <text evidence="15">The sequence shown here is derived from an EMBL/GenBank/DDBJ whole genome shotgun (WGS) entry which is preliminary data.</text>
</comment>
<dbReference type="Gene3D" id="3.30.40.10">
    <property type="entry name" value="Zinc/RING finger domain, C3HC4 (zinc finger)"/>
    <property type="match status" value="1"/>
</dbReference>
<keyword evidence="6" id="KW-0479">Metal-binding</keyword>
<evidence type="ECO:0000256" key="13">
    <source>
        <dbReference type="SAM" id="Phobius"/>
    </source>
</evidence>
<evidence type="ECO:0000256" key="6">
    <source>
        <dbReference type="ARBA" id="ARBA00022723"/>
    </source>
</evidence>
<evidence type="ECO:0000256" key="5">
    <source>
        <dbReference type="ARBA" id="ARBA00022692"/>
    </source>
</evidence>
<proteinExistence type="predicted"/>
<dbReference type="AlphaFoldDB" id="A0A328DW43"/>
<keyword evidence="4" id="KW-0808">Transferase</keyword>
<sequence>MPSSSSDYHHIVMNDDDDDDDGLVEDCGYSRPFLVLDVIWNLSFATVSVFMLVSTTGERPSAPLRLWVCGYALQCLLQVGFVWVEYQRMISFHDLQFHGFSLFPLCHTSIIKNLESINTVVSLVWWVFGFYGIVMGGQTLLQDSPYLYWLSVIFLAFDVFFVIFSFTMAFTLFIALFCCAPVLATVAYAMKLGEGASENDITALPKYRYCQSNNATDKTTLEEGLSVPTLFLNPDDSECCICLNRYSEGAEVCRLPCDHHFDHGCICRWLRINATCPLCKFNILRNETLV</sequence>
<comment type="subcellular location">
    <subcellularLocation>
        <location evidence="2">Membrane</location>
        <topology evidence="2">Multi-pass membrane protein</topology>
    </subcellularLocation>
</comment>
<feature type="domain" description="RING-type" evidence="14">
    <location>
        <begin position="239"/>
        <end position="280"/>
    </location>
</feature>
<feature type="transmembrane region" description="Helical" evidence="13">
    <location>
        <begin position="170"/>
        <end position="190"/>
    </location>
</feature>
<organism evidence="15 16">
    <name type="scientific">Cuscuta australis</name>
    <dbReference type="NCBI Taxonomy" id="267555"/>
    <lineage>
        <taxon>Eukaryota</taxon>
        <taxon>Viridiplantae</taxon>
        <taxon>Streptophyta</taxon>
        <taxon>Embryophyta</taxon>
        <taxon>Tracheophyta</taxon>
        <taxon>Spermatophyta</taxon>
        <taxon>Magnoliopsida</taxon>
        <taxon>eudicotyledons</taxon>
        <taxon>Gunneridae</taxon>
        <taxon>Pentapetalae</taxon>
        <taxon>asterids</taxon>
        <taxon>lamiids</taxon>
        <taxon>Solanales</taxon>
        <taxon>Convolvulaceae</taxon>
        <taxon>Cuscuteae</taxon>
        <taxon>Cuscuta</taxon>
        <taxon>Cuscuta subgen. Grammica</taxon>
        <taxon>Cuscuta sect. Cleistogrammica</taxon>
    </lineage>
</organism>
<comment type="catalytic activity">
    <reaction evidence="1">
        <text>S-ubiquitinyl-[E2 ubiquitin-conjugating enzyme]-L-cysteine + [acceptor protein]-L-lysine = [E2 ubiquitin-conjugating enzyme]-L-cysteine + N(6)-ubiquitinyl-[acceptor protein]-L-lysine.</text>
        <dbReference type="EC" id="2.3.2.27"/>
    </reaction>
</comment>
<keyword evidence="16" id="KW-1185">Reference proteome</keyword>
<name>A0A328DW43_9ASTE</name>
<protein>
    <recommendedName>
        <fullName evidence="3">RING-type E3 ubiquitin transferase</fullName>
        <ecNumber evidence="3">2.3.2.27</ecNumber>
    </recommendedName>
</protein>
<dbReference type="PROSITE" id="PS50089">
    <property type="entry name" value="ZF_RING_2"/>
    <property type="match status" value="1"/>
</dbReference>
<dbReference type="InterPro" id="IPR013083">
    <property type="entry name" value="Znf_RING/FYVE/PHD"/>
</dbReference>
<dbReference type="PANTHER" id="PTHR45977">
    <property type="entry name" value="TARGET OF ERK KINASE MPK-1"/>
    <property type="match status" value="1"/>
</dbReference>
<keyword evidence="11 13" id="KW-0472">Membrane</keyword>
<reference evidence="15 16" key="1">
    <citation type="submission" date="2018-06" db="EMBL/GenBank/DDBJ databases">
        <title>The Genome of Cuscuta australis (Dodder) Provides Insight into the Evolution of Plant Parasitism.</title>
        <authorList>
            <person name="Liu H."/>
        </authorList>
    </citation>
    <scope>NUCLEOTIDE SEQUENCE [LARGE SCALE GENOMIC DNA]</scope>
    <source>
        <strain evidence="16">cv. Yunnan</strain>
        <tissue evidence="15">Vines</tissue>
    </source>
</reference>
<evidence type="ECO:0000256" key="2">
    <source>
        <dbReference type="ARBA" id="ARBA00004141"/>
    </source>
</evidence>
<evidence type="ECO:0000256" key="3">
    <source>
        <dbReference type="ARBA" id="ARBA00012483"/>
    </source>
</evidence>
<evidence type="ECO:0000256" key="1">
    <source>
        <dbReference type="ARBA" id="ARBA00000900"/>
    </source>
</evidence>
<dbReference type="PANTHER" id="PTHR45977:SF19">
    <property type="entry name" value="RING-TYPE DOMAIN-CONTAINING PROTEIN"/>
    <property type="match status" value="1"/>
</dbReference>
<evidence type="ECO:0000256" key="4">
    <source>
        <dbReference type="ARBA" id="ARBA00022679"/>
    </source>
</evidence>
<dbReference type="Proteomes" id="UP000249390">
    <property type="component" value="Unassembled WGS sequence"/>
</dbReference>
<evidence type="ECO:0000256" key="10">
    <source>
        <dbReference type="ARBA" id="ARBA00022989"/>
    </source>
</evidence>